<evidence type="ECO:0000256" key="1">
    <source>
        <dbReference type="SAM" id="Phobius"/>
    </source>
</evidence>
<protein>
    <submittedName>
        <fullName evidence="2">Uncharacterized protein</fullName>
    </submittedName>
</protein>
<keyword evidence="1" id="KW-0472">Membrane</keyword>
<dbReference type="Proteomes" id="UP001152300">
    <property type="component" value="Unassembled WGS sequence"/>
</dbReference>
<name>A0A9X0AMA7_9HELO</name>
<gene>
    <name evidence="2" type="ORF">OCU04_006100</name>
</gene>
<organism evidence="2 3">
    <name type="scientific">Sclerotinia nivalis</name>
    <dbReference type="NCBI Taxonomy" id="352851"/>
    <lineage>
        <taxon>Eukaryota</taxon>
        <taxon>Fungi</taxon>
        <taxon>Dikarya</taxon>
        <taxon>Ascomycota</taxon>
        <taxon>Pezizomycotina</taxon>
        <taxon>Leotiomycetes</taxon>
        <taxon>Helotiales</taxon>
        <taxon>Sclerotiniaceae</taxon>
        <taxon>Sclerotinia</taxon>
    </lineage>
</organism>
<dbReference type="AlphaFoldDB" id="A0A9X0AMA7"/>
<comment type="caution">
    <text evidence="2">The sequence shown here is derived from an EMBL/GenBank/DDBJ whole genome shotgun (WGS) entry which is preliminary data.</text>
</comment>
<keyword evidence="1" id="KW-0812">Transmembrane</keyword>
<keyword evidence="3" id="KW-1185">Reference proteome</keyword>
<sequence>MTEDLSSQLHYRHGWMNWLFFSLGSFAMNATLAPLKYYLLKLSHIPICIILHIRTSALFLLRPTEITNIHLASTSAGDEKMTCIKHQAQTCISTQQQHSMMHTHIQRIQKGRILIIERLRQQCETA</sequence>
<proteinExistence type="predicted"/>
<keyword evidence="1" id="KW-1133">Transmembrane helix</keyword>
<reference evidence="2" key="1">
    <citation type="submission" date="2022-11" db="EMBL/GenBank/DDBJ databases">
        <title>Genome Resource of Sclerotinia nivalis Strain SnTB1, a Plant Pathogen Isolated from American Ginseng.</title>
        <authorList>
            <person name="Fan S."/>
        </authorList>
    </citation>
    <scope>NUCLEOTIDE SEQUENCE</scope>
    <source>
        <strain evidence="2">SnTB1</strain>
    </source>
</reference>
<dbReference type="EMBL" id="JAPEIS010000006">
    <property type="protein sequence ID" value="KAJ8065412.1"/>
    <property type="molecule type" value="Genomic_DNA"/>
</dbReference>
<evidence type="ECO:0000313" key="3">
    <source>
        <dbReference type="Proteomes" id="UP001152300"/>
    </source>
</evidence>
<feature type="transmembrane region" description="Helical" evidence="1">
    <location>
        <begin position="15"/>
        <end position="35"/>
    </location>
</feature>
<evidence type="ECO:0000313" key="2">
    <source>
        <dbReference type="EMBL" id="KAJ8065412.1"/>
    </source>
</evidence>
<accession>A0A9X0AMA7</accession>